<proteinExistence type="predicted"/>
<evidence type="ECO:0000313" key="3">
    <source>
        <dbReference type="EMBL" id="SCZ95259.1"/>
    </source>
</evidence>
<protein>
    <submittedName>
        <fullName evidence="3">BZ3500_MvSof-1268-A1-R1_Chr11-2g03389 protein</fullName>
    </submittedName>
</protein>
<dbReference type="Pfam" id="PF00172">
    <property type="entry name" value="Zn_clus"/>
    <property type="match status" value="1"/>
</dbReference>
<dbReference type="GO" id="GO:0000981">
    <property type="term" value="F:DNA-binding transcription factor activity, RNA polymerase II-specific"/>
    <property type="evidence" value="ECO:0007669"/>
    <property type="project" value="InterPro"/>
</dbReference>
<feature type="domain" description="Zn(2)-C6 fungal-type" evidence="2">
    <location>
        <begin position="387"/>
        <end position="417"/>
    </location>
</feature>
<name>A0A2X0KNA8_9BASI</name>
<feature type="compositionally biased region" description="Low complexity" evidence="1">
    <location>
        <begin position="471"/>
        <end position="487"/>
    </location>
</feature>
<keyword evidence="4" id="KW-1185">Reference proteome</keyword>
<dbReference type="CDD" id="cd00067">
    <property type="entry name" value="GAL4"/>
    <property type="match status" value="1"/>
</dbReference>
<feature type="region of interest" description="Disordered" evidence="1">
    <location>
        <begin position="1"/>
        <end position="90"/>
    </location>
</feature>
<dbReference type="Gene3D" id="4.10.240.10">
    <property type="entry name" value="Zn(2)-C6 fungal-type DNA-binding domain"/>
    <property type="match status" value="1"/>
</dbReference>
<dbReference type="Proteomes" id="UP000249723">
    <property type="component" value="Unassembled WGS sequence"/>
</dbReference>
<feature type="region of interest" description="Disordered" evidence="1">
    <location>
        <begin position="182"/>
        <end position="381"/>
    </location>
</feature>
<gene>
    <name evidence="3" type="ORF">BZ3500_MVSOF-1268-A1-R1_CHR11-2G03389</name>
</gene>
<dbReference type="SMART" id="SM00066">
    <property type="entry name" value="GAL4"/>
    <property type="match status" value="1"/>
</dbReference>
<dbReference type="PROSITE" id="PS00463">
    <property type="entry name" value="ZN2_CY6_FUNGAL_1"/>
    <property type="match status" value="1"/>
</dbReference>
<feature type="compositionally biased region" description="Low complexity" evidence="1">
    <location>
        <begin position="36"/>
        <end position="67"/>
    </location>
</feature>
<feature type="region of interest" description="Disordered" evidence="1">
    <location>
        <begin position="830"/>
        <end position="852"/>
    </location>
</feature>
<reference evidence="4" key="1">
    <citation type="submission" date="2016-10" db="EMBL/GenBank/DDBJ databases">
        <authorList>
            <person name="Jeantristanb JTB J.-T."/>
            <person name="Ricardo R."/>
        </authorList>
    </citation>
    <scope>NUCLEOTIDE SEQUENCE [LARGE SCALE GENOMIC DNA]</scope>
</reference>
<feature type="compositionally biased region" description="Low complexity" evidence="1">
    <location>
        <begin position="839"/>
        <end position="852"/>
    </location>
</feature>
<evidence type="ECO:0000313" key="4">
    <source>
        <dbReference type="Proteomes" id="UP000249723"/>
    </source>
</evidence>
<dbReference type="SUPFAM" id="SSF57701">
    <property type="entry name" value="Zn2/Cys6 DNA-binding domain"/>
    <property type="match status" value="1"/>
</dbReference>
<evidence type="ECO:0000256" key="1">
    <source>
        <dbReference type="SAM" id="MobiDB-lite"/>
    </source>
</evidence>
<sequence length="1024" mass="110725">MVGGDEGEGHHHHHEQHQYQQQPYPPHHVDSAGGRQQWSRLPQPSSQQQQQAVHVAASAAPTGASMATLMTGQKGHDSNLHHPHSGPSSWATTAKAIIGHDVTHQNSPSMLSHPISQHAQHQQQHHRMLQSRPQYASQAQGLGPAQLPPSSKTAGIVLPHVAVAYSGEDPLAPTYGAHISTLAQTYPPHPPQHQQVPSSWSTPNPTHHTGHTGGQVAASSSSSSSNSRGAKTIGGGYGNRGAERSRSARGANDLDLISNRQRLSPPVGSSATATVTGTVASEHKISQAGSSSRSANVDPSRFESRSSQPGSSVVAASGEGRFHPSQPSTTGIQKSASKPSEPSSSQTAIIKSESDSSSSTPVLNSKKRKASKPRESGDADTVITEKSCARCRIRKVKCDRAFPVCNNCKIRNEECDLISLHPNDKISMSAQDAAQTERLNRMEERLMEIEQQLGSTGEHDEPHEPVTVTWSSPASTSSSSARSQPQTALSRVEGARIGQQSVDWRLATPQLARSLTQHLCEGSFSRSACYACYARPNLTTVPCSLIVRSAFFSSCCFQMPSFDFFRASIPQYQQVDKLPGPIQVAIAAFCAVGARASPHSAVLGIAAAPDDGQSDPDLSAGSRRQSACQALVAQAHSLCYDHGLLEDASVETLAALIALTQTAAFSEFVPRKSKSLLRTAIAHYKELIETAANAARITELQSSFGLALYTLDALIAAYSRRMCMITESDLHHYFAQVSIVQPGLPHDSILNAFGSILRTTPSAEEGIQLAVHTLACWVAAAQRLFSRIASPPLAMNEVDISIRDLLQAVDDGRRGVEMLKRYIHEVGLTHEHHHHHGHGSNSETSPSSAASVAAAADHEKDYLARVIRCDRDLIDLIPMLRTFVLHLPSPGLPMLAHEMTNRVRQTIKLNAHYAREYLRGADRHMLYHHAFQLEHAADWTQLATQQYDPHDAKGPQSVADEVNADELNWLIEGLKGACYYTPKAEMRLQEMHSMLEANRNGGPGVVHVDVDAAHGHAWAQWMST</sequence>
<feature type="compositionally biased region" description="Polar residues" evidence="1">
    <location>
        <begin position="131"/>
        <end position="140"/>
    </location>
</feature>
<dbReference type="GO" id="GO:0008270">
    <property type="term" value="F:zinc ion binding"/>
    <property type="evidence" value="ECO:0007669"/>
    <property type="project" value="InterPro"/>
</dbReference>
<feature type="compositionally biased region" description="Low complexity" evidence="1">
    <location>
        <begin position="334"/>
        <end position="345"/>
    </location>
</feature>
<dbReference type="PROSITE" id="PS50048">
    <property type="entry name" value="ZN2_CY6_FUNGAL_2"/>
    <property type="match status" value="1"/>
</dbReference>
<dbReference type="InterPro" id="IPR001138">
    <property type="entry name" value="Zn2Cys6_DnaBD"/>
</dbReference>
<dbReference type="OrthoDB" id="5600212at2759"/>
<accession>A0A2X0KNA8</accession>
<dbReference type="InterPro" id="IPR036864">
    <property type="entry name" value="Zn2-C6_fun-type_DNA-bd_sf"/>
</dbReference>
<feature type="region of interest" description="Disordered" evidence="1">
    <location>
        <begin position="105"/>
        <end position="151"/>
    </location>
</feature>
<feature type="region of interest" description="Disordered" evidence="1">
    <location>
        <begin position="452"/>
        <end position="492"/>
    </location>
</feature>
<feature type="compositionally biased region" description="Polar residues" evidence="1">
    <location>
        <begin position="287"/>
        <end position="297"/>
    </location>
</feature>
<evidence type="ECO:0000259" key="2">
    <source>
        <dbReference type="PROSITE" id="PS50048"/>
    </source>
</evidence>
<dbReference type="AlphaFoldDB" id="A0A2X0KNA8"/>
<organism evidence="3 4">
    <name type="scientific">Microbotryum saponariae</name>
    <dbReference type="NCBI Taxonomy" id="289078"/>
    <lineage>
        <taxon>Eukaryota</taxon>
        <taxon>Fungi</taxon>
        <taxon>Dikarya</taxon>
        <taxon>Basidiomycota</taxon>
        <taxon>Pucciniomycotina</taxon>
        <taxon>Microbotryomycetes</taxon>
        <taxon>Microbotryales</taxon>
        <taxon>Microbotryaceae</taxon>
        <taxon>Microbotryum</taxon>
    </lineage>
</organism>
<dbReference type="EMBL" id="FMWP01000061">
    <property type="protein sequence ID" value="SCZ95259.1"/>
    <property type="molecule type" value="Genomic_DNA"/>
</dbReference>
<feature type="compositionally biased region" description="Low complexity" evidence="1">
    <location>
        <begin position="267"/>
        <end position="280"/>
    </location>
</feature>